<evidence type="ECO:0000259" key="10">
    <source>
        <dbReference type="Pfam" id="PF04560"/>
    </source>
</evidence>
<dbReference type="InterPro" id="IPR015712">
    <property type="entry name" value="DNA-dir_RNA_pol_su2"/>
</dbReference>
<dbReference type="InterPro" id="IPR007645">
    <property type="entry name" value="RNA_pol_Rpb2_3"/>
</dbReference>
<dbReference type="InterPro" id="IPR007121">
    <property type="entry name" value="RNA_pol_bsu_CS"/>
</dbReference>
<sequence>MRKFKVIKYSHFEFKIDPYNLKYIRPKHSEQECVLKNKTYNICINIPTTIKFKNKFLIKKDKYLNFGEIPLLNNKCNFIINGNTRLINPGIYFEKNKKEESVLCTIIPSQGSWITLKLDEGCIFAKIDKMKNKIPIIILLQAMGLTKKKNTLKYDLGEVGRIRLNKKLYKRELWKNERTLKPEDVLGAVNNLIKIKRIRCVGELLQNHLKASIYDIGKDIKEKLKTVALKVEKNYKNEKNTDININEIINKYILTNVLKKFLTTNELSQLIEETNPLSEITHKRKISSFGTGAIDKKKANLNVREIHPSQYGRICPIETTEGKNAGLILSFSRESRLNKQGFIETPFFVYILAEQEKQLYLAPGDLKIKGSHISNTKNILIRKDQEFITSKTKKVNYVNISSGQMISIGTGLIPFLEHNDANRALMGSNMQRQALPLIYKETPFVETGLEKVIPKECGSTKISKLSGIAKYKNKKTNQDTYYLQEPILKKGKWVKRGETLADSPGTKNGKLCLGKNLLVGYMAWEGYNFEDAIVINEKIVDNDIFTSTHVKKYKESITRKIPYLNLENIKKLRKNGIVKEGCFVNKGNILIGKIRKKKYKTPKEKLISTIFRKPIIKDTSLRIGKNSSGTIIKTKILKRRSVCTIIIYISEKRKIQLGDKIAGRHGNKGIISKILPEEDMPFLQDGTPLDIILYELLNPLGIPSRMNVGQIFECLLGIAANNLKETYKIQLFDERQENESSKRIVYHKLIETRKKSKQKWIFNASYPGKTKVIDGKTGRNFTQPITIGYAYMLKLMHLVEDKINARLIGPYSSIIKQPIRGKAKNGGQRFGEMEVWAIEGFGAAYTLQELLTIKSDDLTNRSKALLAIIKGKNIPKPDIPESFKILIIELQCLCLDLSIYSKEKKMFFTN</sequence>
<comment type="similarity">
    <text evidence="1 7">Belongs to the RNA polymerase beta chain family.</text>
</comment>
<keyword evidence="4 8" id="KW-0548">Nucleotidyltransferase</keyword>
<evidence type="ECO:0000256" key="5">
    <source>
        <dbReference type="ARBA" id="ARBA00023163"/>
    </source>
</evidence>
<dbReference type="GO" id="GO:0032549">
    <property type="term" value="F:ribonucleoside binding"/>
    <property type="evidence" value="ECO:0007669"/>
    <property type="project" value="InterPro"/>
</dbReference>
<evidence type="ECO:0000256" key="3">
    <source>
        <dbReference type="ARBA" id="ARBA00022679"/>
    </source>
</evidence>
<keyword evidence="13" id="KW-0934">Plastid</keyword>
<dbReference type="PROSITE" id="PS01166">
    <property type="entry name" value="RNA_POL_BETA"/>
    <property type="match status" value="1"/>
</dbReference>
<evidence type="ECO:0000256" key="6">
    <source>
        <dbReference type="ARBA" id="ARBA00048552"/>
    </source>
</evidence>
<dbReference type="GO" id="GO:0006351">
    <property type="term" value="P:DNA-templated transcription"/>
    <property type="evidence" value="ECO:0007669"/>
    <property type="project" value="InterPro"/>
</dbReference>
<dbReference type="Gene3D" id="3.90.1100.10">
    <property type="match status" value="2"/>
</dbReference>
<geneLocation type="chloroplast" evidence="13"/>
<dbReference type="Pfam" id="PF04565">
    <property type="entry name" value="RNA_pol_Rpb2_3"/>
    <property type="match status" value="1"/>
</dbReference>
<evidence type="ECO:0000313" key="13">
    <source>
        <dbReference type="EMBL" id="AEW13013.1"/>
    </source>
</evidence>
<dbReference type="InterPro" id="IPR042107">
    <property type="entry name" value="DNA-dir_RNA_pol_bsu_ext_1_sf"/>
</dbReference>
<keyword evidence="3 8" id="KW-0808">Transferase</keyword>
<dbReference type="GO" id="GO:0003677">
    <property type="term" value="F:DNA binding"/>
    <property type="evidence" value="ECO:0007669"/>
    <property type="project" value="InterPro"/>
</dbReference>
<feature type="domain" description="RNA polymerase Rpb2" evidence="11">
    <location>
        <begin position="147"/>
        <end position="196"/>
    </location>
</feature>
<reference evidence="13" key="1">
    <citation type="journal article" date="2013" name="J. Eukaryot. Microbiol.">
        <title>Tracing patterns of chloroplast evolution in euglenoids: contributions from Colacium vesiculosum and Strombomonas acuminata (Euglenophyta).</title>
        <authorList>
            <person name="Wiegert K.E."/>
            <person name="Bennett M.S."/>
            <person name="Triemer R.E."/>
        </authorList>
    </citation>
    <scope>NUCLEOTIDE SEQUENCE</scope>
</reference>
<evidence type="ECO:0000259" key="11">
    <source>
        <dbReference type="Pfam" id="PF04561"/>
    </source>
</evidence>
<dbReference type="Gene3D" id="2.30.150.10">
    <property type="entry name" value="DNA-directed RNA polymerase, beta subunit, external 1 domain"/>
    <property type="match status" value="1"/>
</dbReference>
<dbReference type="AlphaFoldDB" id="I6NJK4"/>
<dbReference type="Pfam" id="PF04561">
    <property type="entry name" value="RNA_pol_Rpb2_2"/>
    <property type="match status" value="1"/>
</dbReference>
<dbReference type="Gene3D" id="2.40.50.100">
    <property type="match status" value="1"/>
</dbReference>
<dbReference type="EC" id="2.7.7.6" evidence="8"/>
<dbReference type="CDD" id="cd00653">
    <property type="entry name" value="RNA_pol_B_RPB2"/>
    <property type="match status" value="1"/>
</dbReference>
<dbReference type="PANTHER" id="PTHR20856">
    <property type="entry name" value="DNA-DIRECTED RNA POLYMERASE I SUBUNIT 2"/>
    <property type="match status" value="1"/>
</dbReference>
<proteinExistence type="inferred from homology"/>
<dbReference type="Gene3D" id="2.40.270.10">
    <property type="entry name" value="DNA-directed RNA polymerase, subunit 2, domain 6"/>
    <property type="match status" value="2"/>
</dbReference>
<dbReference type="Pfam" id="PF04560">
    <property type="entry name" value="RNA_pol_Rpb2_7"/>
    <property type="match status" value="1"/>
</dbReference>
<dbReference type="GO" id="GO:0003899">
    <property type="term" value="F:DNA-directed RNA polymerase activity"/>
    <property type="evidence" value="ECO:0007669"/>
    <property type="project" value="UniProtKB-EC"/>
</dbReference>
<name>I6NJK4_9EUGL</name>
<dbReference type="InterPro" id="IPR007641">
    <property type="entry name" value="RNA_pol_Rpb2_7"/>
</dbReference>
<keyword evidence="5 8" id="KW-0804">Transcription</keyword>
<evidence type="ECO:0000256" key="1">
    <source>
        <dbReference type="ARBA" id="ARBA00006835"/>
    </source>
</evidence>
<dbReference type="GO" id="GO:0000428">
    <property type="term" value="C:DNA-directed RNA polymerase complex"/>
    <property type="evidence" value="ECO:0007669"/>
    <property type="project" value="UniProtKB-KW"/>
</dbReference>
<feature type="domain" description="RNA polymerase Rpb2" evidence="12">
    <location>
        <begin position="269"/>
        <end position="334"/>
    </location>
</feature>
<keyword evidence="2 8" id="KW-0240">DNA-directed RNA polymerase</keyword>
<evidence type="ECO:0000259" key="9">
    <source>
        <dbReference type="Pfam" id="PF00562"/>
    </source>
</evidence>
<dbReference type="InterPro" id="IPR007642">
    <property type="entry name" value="RNA_pol_Rpb2_2"/>
</dbReference>
<organism evidence="13">
    <name type="scientific">Strombomonas acuminata</name>
    <dbReference type="NCBI Taxonomy" id="201859"/>
    <lineage>
        <taxon>Eukaryota</taxon>
        <taxon>Discoba</taxon>
        <taxon>Euglenozoa</taxon>
        <taxon>Euglenida</taxon>
        <taxon>Spirocuta</taxon>
        <taxon>Euglenophyceae</taxon>
        <taxon>Euglenales</taxon>
        <taxon>Euglenaceae</taxon>
        <taxon>Strombomonas</taxon>
    </lineage>
</organism>
<comment type="subunit">
    <text evidence="8">In plastids the minimal PEP RNA polymerase catalytic core is composed of four subunits: alpha, beta, beta', and beta''. When a (nuclear-encoded) sigma factor is associated with the core the holoenzyme is formed, which can initiate transcription.</text>
</comment>
<dbReference type="InterPro" id="IPR007120">
    <property type="entry name" value="DNA-dir_RNAP_su2_dom"/>
</dbReference>
<dbReference type="SUPFAM" id="SSF64484">
    <property type="entry name" value="beta and beta-prime subunits of DNA dependent RNA-polymerase"/>
    <property type="match status" value="1"/>
</dbReference>
<dbReference type="Gene3D" id="3.90.1800.10">
    <property type="entry name" value="RNA polymerase alpha subunit dimerisation domain"/>
    <property type="match status" value="1"/>
</dbReference>
<protein>
    <recommendedName>
        <fullName evidence="8">DNA-directed RNA polymerase subunit beta</fullName>
        <ecNumber evidence="8">2.7.7.6</ecNumber>
    </recommendedName>
</protein>
<feature type="domain" description="RNA polymerase Rpb2" evidence="10">
    <location>
        <begin position="826"/>
        <end position="901"/>
    </location>
</feature>
<dbReference type="Pfam" id="PF00562">
    <property type="entry name" value="RNA_pol_Rpb2_6"/>
    <property type="match status" value="1"/>
</dbReference>
<evidence type="ECO:0000256" key="4">
    <source>
        <dbReference type="ARBA" id="ARBA00022695"/>
    </source>
</evidence>
<comment type="catalytic activity">
    <reaction evidence="6 8">
        <text>RNA(n) + a ribonucleoside 5'-triphosphate = RNA(n+1) + diphosphate</text>
        <dbReference type="Rhea" id="RHEA:21248"/>
        <dbReference type="Rhea" id="RHEA-COMP:14527"/>
        <dbReference type="Rhea" id="RHEA-COMP:17342"/>
        <dbReference type="ChEBI" id="CHEBI:33019"/>
        <dbReference type="ChEBI" id="CHEBI:61557"/>
        <dbReference type="ChEBI" id="CHEBI:140395"/>
        <dbReference type="EC" id="2.7.7.6"/>
    </reaction>
</comment>
<keyword evidence="13" id="KW-0150">Chloroplast</keyword>
<dbReference type="InterPro" id="IPR037033">
    <property type="entry name" value="DNA-dir_RNAP_su2_hyb_sf"/>
</dbReference>
<dbReference type="InterPro" id="IPR037034">
    <property type="entry name" value="RNA_pol_Rpb2_2_sf"/>
</dbReference>
<evidence type="ECO:0000259" key="12">
    <source>
        <dbReference type="Pfam" id="PF04565"/>
    </source>
</evidence>
<accession>I6NJK4</accession>
<gene>
    <name evidence="13" type="primary">rpoB</name>
</gene>
<evidence type="ECO:0000256" key="7">
    <source>
        <dbReference type="RuleBase" id="RU000434"/>
    </source>
</evidence>
<dbReference type="Gene3D" id="2.40.50.150">
    <property type="match status" value="1"/>
</dbReference>
<dbReference type="InterPro" id="IPR014724">
    <property type="entry name" value="RNA_pol_RPB2_OB-fold"/>
</dbReference>
<evidence type="ECO:0000256" key="8">
    <source>
        <dbReference type="RuleBase" id="RU363031"/>
    </source>
</evidence>
<dbReference type="EMBL" id="JN674637">
    <property type="protein sequence ID" value="AEW13013.1"/>
    <property type="molecule type" value="Genomic_DNA"/>
</dbReference>
<comment type="function">
    <text evidence="8">DNA-dependent RNA polymerase catalyzes the transcription of DNA into RNA using the four ribonucleoside triphosphates as substrates.</text>
</comment>
<evidence type="ECO:0000256" key="2">
    <source>
        <dbReference type="ARBA" id="ARBA00022478"/>
    </source>
</evidence>
<dbReference type="Gene3D" id="3.90.1110.10">
    <property type="entry name" value="RNA polymerase Rpb2, domain 2"/>
    <property type="match status" value="2"/>
</dbReference>
<feature type="domain" description="DNA-directed RNA polymerase subunit 2 hybrid-binding" evidence="9">
    <location>
        <begin position="411"/>
        <end position="824"/>
    </location>
</feature>